<reference evidence="3" key="2">
    <citation type="submission" date="2023-04" db="EMBL/GenBank/DDBJ databases">
        <authorList>
            <person name="Bruccoleri R.E."/>
            <person name="Oakeley E.J."/>
            <person name="Faust A.-M."/>
            <person name="Dessus-Babus S."/>
            <person name="Altorfer M."/>
            <person name="Burckhardt D."/>
            <person name="Oertli M."/>
            <person name="Naumann U."/>
            <person name="Petersen F."/>
            <person name="Wong J."/>
        </authorList>
    </citation>
    <scope>NUCLEOTIDE SEQUENCE</scope>
    <source>
        <strain evidence="3">GSM-AAB239-AS_SAM_17_03QT</strain>
        <tissue evidence="3">Leaf</tissue>
    </source>
</reference>
<keyword evidence="6" id="KW-1185">Reference proteome</keyword>
<evidence type="ECO:0000256" key="1">
    <source>
        <dbReference type="SAM" id="MobiDB-lite"/>
    </source>
</evidence>
<dbReference type="AlphaFoldDB" id="A0AAX6GIX2"/>
<reference evidence="3" key="1">
    <citation type="journal article" date="2023" name="GigaByte">
        <title>Genome assembly of the bearded iris, Iris pallida Lam.</title>
        <authorList>
            <person name="Bruccoleri R.E."/>
            <person name="Oakeley E.J."/>
            <person name="Faust A.M.E."/>
            <person name="Altorfer M."/>
            <person name="Dessus-Babus S."/>
            <person name="Burckhardt D."/>
            <person name="Oertli M."/>
            <person name="Naumann U."/>
            <person name="Petersen F."/>
            <person name="Wong J."/>
        </authorList>
    </citation>
    <scope>NUCLEOTIDE SEQUENCE</scope>
    <source>
        <strain evidence="3">GSM-AAB239-AS_SAM_17_03QT</strain>
    </source>
</reference>
<evidence type="ECO:0000313" key="6">
    <source>
        <dbReference type="Proteomes" id="UP001140949"/>
    </source>
</evidence>
<gene>
    <name evidence="5" type="ORF">M6B38_329630</name>
    <name evidence="4" type="ORF">M6B38_332035</name>
    <name evidence="3" type="ORF">M6B38_364010</name>
    <name evidence="2" type="ORF">M6B38_402955</name>
</gene>
<proteinExistence type="predicted"/>
<organism evidence="3 6">
    <name type="scientific">Iris pallida</name>
    <name type="common">Sweet iris</name>
    <dbReference type="NCBI Taxonomy" id="29817"/>
    <lineage>
        <taxon>Eukaryota</taxon>
        <taxon>Viridiplantae</taxon>
        <taxon>Streptophyta</taxon>
        <taxon>Embryophyta</taxon>
        <taxon>Tracheophyta</taxon>
        <taxon>Spermatophyta</taxon>
        <taxon>Magnoliopsida</taxon>
        <taxon>Liliopsida</taxon>
        <taxon>Asparagales</taxon>
        <taxon>Iridaceae</taxon>
        <taxon>Iridoideae</taxon>
        <taxon>Irideae</taxon>
        <taxon>Iris</taxon>
    </lineage>
</organism>
<protein>
    <submittedName>
        <fullName evidence="3">Uncharacterized protein</fullName>
    </submittedName>
</protein>
<comment type="caution">
    <text evidence="3">The sequence shown here is derived from an EMBL/GenBank/DDBJ whole genome shotgun (WGS) entry which is preliminary data.</text>
</comment>
<evidence type="ECO:0000313" key="3">
    <source>
        <dbReference type="EMBL" id="KAJ6828227.1"/>
    </source>
</evidence>
<dbReference type="Proteomes" id="UP001140949">
    <property type="component" value="Unassembled WGS sequence"/>
</dbReference>
<dbReference type="EMBL" id="JANAVB010012650">
    <property type="protein sequence ID" value="KAJ6835949.1"/>
    <property type="molecule type" value="Genomic_DNA"/>
</dbReference>
<dbReference type="EMBL" id="JANAVB010026027">
    <property type="protein sequence ID" value="KAJ6819525.1"/>
    <property type="molecule type" value="Genomic_DNA"/>
</dbReference>
<evidence type="ECO:0000313" key="5">
    <source>
        <dbReference type="EMBL" id="KAJ6835949.1"/>
    </source>
</evidence>
<name>A0AAX6GIX2_IRIPA</name>
<dbReference type="EMBL" id="JANAVB010013398">
    <property type="protein sequence ID" value="KAJ6835494.1"/>
    <property type="molecule type" value="Genomic_DNA"/>
</dbReference>
<dbReference type="EMBL" id="JANAVB010019600">
    <property type="protein sequence ID" value="KAJ6828227.1"/>
    <property type="molecule type" value="Genomic_DNA"/>
</dbReference>
<accession>A0AAX6GIX2</accession>
<evidence type="ECO:0000313" key="4">
    <source>
        <dbReference type="EMBL" id="KAJ6835494.1"/>
    </source>
</evidence>
<evidence type="ECO:0000313" key="2">
    <source>
        <dbReference type="EMBL" id="KAJ6819525.1"/>
    </source>
</evidence>
<sequence>MTSKEEINHGDTTQVLPSPEDELNPEAEGTPKVVLSTTEGNLHDVLIAGKDEGCKIHGHWKTGTT</sequence>
<feature type="region of interest" description="Disordered" evidence="1">
    <location>
        <begin position="1"/>
        <end position="30"/>
    </location>
</feature>